<evidence type="ECO:0000256" key="2">
    <source>
        <dbReference type="SAM" id="SignalP"/>
    </source>
</evidence>
<dbReference type="STRING" id="1122973.GCA_000379925_01137"/>
<reference evidence="4 5" key="1">
    <citation type="submission" date="2019-03" db="EMBL/GenBank/DDBJ databases">
        <title>Porphyromonas levii Isolated from the Uterus of Dairy Cows.</title>
        <authorList>
            <person name="Francis A.M."/>
        </authorList>
    </citation>
    <scope>NUCLEOTIDE SEQUENCE [LARGE SCALE GENOMIC DNA]</scope>
    <source>
        <strain evidence="4 5">AF5678</strain>
    </source>
</reference>
<dbReference type="AlphaFoldDB" id="A0A4Y8WPD3"/>
<evidence type="ECO:0000313" key="5">
    <source>
        <dbReference type="Proteomes" id="UP000297225"/>
    </source>
</evidence>
<organism evidence="4 5">
    <name type="scientific">Porphyromonas levii</name>
    <dbReference type="NCBI Taxonomy" id="28114"/>
    <lineage>
        <taxon>Bacteria</taxon>
        <taxon>Pseudomonadati</taxon>
        <taxon>Bacteroidota</taxon>
        <taxon>Bacteroidia</taxon>
        <taxon>Bacteroidales</taxon>
        <taxon>Porphyromonadaceae</taxon>
        <taxon>Porphyromonas</taxon>
    </lineage>
</organism>
<dbReference type="GO" id="GO:0009418">
    <property type="term" value="C:pilus shaft"/>
    <property type="evidence" value="ECO:0007669"/>
    <property type="project" value="InterPro"/>
</dbReference>
<dbReference type="OrthoDB" id="1014669at2"/>
<dbReference type="InterPro" id="IPR029140">
    <property type="entry name" value="Mfa1_C"/>
</dbReference>
<evidence type="ECO:0000256" key="1">
    <source>
        <dbReference type="SAM" id="MobiDB-lite"/>
    </source>
</evidence>
<accession>A0A4Y8WPD3</accession>
<feature type="signal peptide" evidence="2">
    <location>
        <begin position="1"/>
        <end position="24"/>
    </location>
</feature>
<dbReference type="InterPro" id="IPR047786">
    <property type="entry name" value="Mfa1_fim"/>
</dbReference>
<name>A0A4Y8WPD3_9PORP</name>
<gene>
    <name evidence="4" type="ORF">E4P47_06285</name>
</gene>
<comment type="caution">
    <text evidence="4">The sequence shown here is derived from an EMBL/GenBank/DDBJ whole genome shotgun (WGS) entry which is preliminary data.</text>
</comment>
<dbReference type="RefSeq" id="WP_134849775.1">
    <property type="nucleotide sequence ID" value="NZ_CP197400.1"/>
</dbReference>
<feature type="region of interest" description="Disordered" evidence="1">
    <location>
        <begin position="437"/>
        <end position="467"/>
    </location>
</feature>
<keyword evidence="2" id="KW-0732">Signal</keyword>
<dbReference type="Pfam" id="PF15495">
    <property type="entry name" value="Fimbrillin_C"/>
    <property type="match status" value="1"/>
</dbReference>
<proteinExistence type="predicted"/>
<keyword evidence="5" id="KW-1185">Reference proteome</keyword>
<feature type="domain" description="Minor fimbrium subunit Mfa1 C-terminal" evidence="3">
    <location>
        <begin position="392"/>
        <end position="486"/>
    </location>
</feature>
<dbReference type="EMBL" id="SPNC01000090">
    <property type="protein sequence ID" value="TFH94738.1"/>
    <property type="molecule type" value="Genomic_DNA"/>
</dbReference>
<evidence type="ECO:0000259" key="3">
    <source>
        <dbReference type="Pfam" id="PF15495"/>
    </source>
</evidence>
<protein>
    <submittedName>
        <fullName evidence="4">Cell surface protein</fullName>
    </submittedName>
</protein>
<sequence>MQKFFSVGALALALIMGMSSCSKEKGNTPDTPESNLDTYVGVRIAFSGVEGMRALPDDHNKKFDEWKGRDEIKKITVYLVNETKQRVDFSTFNEGSFEGIQDGFLKPTLAVKATEGEKVKAYAVINDLKDLTKNLATVAWDQFDAKFKELELTVASIADVATYNGGKEIVMMTNDKEAAAITVDKATKEEAINGIKNRADIVVSRVVSRAIMTKDESLKEENKPTIKVKNSNGKEISTITITDIKYAVGQSNRKFYNMHKNDWTTPDPVYSYVPSGNDWSTNNTNFDYSDLKTPQQLQAITYGQDGVHKALGAEEFSKFVLPVTHKTGNYKKGNMTYFELTCKFTVDKLYSDATTFTENVSNQDVYLGMGDGKFYTSREAAKAAYNQQQATKYKAGVMKYVLWLNPNGGYAAETKITESPTVRNQVYHAHISGFKEIGVPNNPLNPDDPNDPENPENPINPNDDPETEKTYLSVSIRVLPWTIHSYSVDLGNRY</sequence>
<dbReference type="Gene3D" id="2.60.40.3690">
    <property type="match status" value="1"/>
</dbReference>
<dbReference type="NCBIfam" id="NF038041">
    <property type="entry name" value="fim_Mfa1_fam"/>
    <property type="match status" value="1"/>
</dbReference>
<dbReference type="PROSITE" id="PS51257">
    <property type="entry name" value="PROKAR_LIPOPROTEIN"/>
    <property type="match status" value="1"/>
</dbReference>
<evidence type="ECO:0000313" key="4">
    <source>
        <dbReference type="EMBL" id="TFH94738.1"/>
    </source>
</evidence>
<dbReference type="Proteomes" id="UP000297225">
    <property type="component" value="Unassembled WGS sequence"/>
</dbReference>
<feature type="chain" id="PRO_5043803418" evidence="2">
    <location>
        <begin position="25"/>
        <end position="494"/>
    </location>
</feature>